<keyword evidence="2" id="KW-1185">Reference proteome</keyword>
<evidence type="ECO:0000313" key="1">
    <source>
        <dbReference type="EMBL" id="MEQ2253609.1"/>
    </source>
</evidence>
<organism evidence="1 2">
    <name type="scientific">Ilyodon furcidens</name>
    <name type="common">goldbreast splitfin</name>
    <dbReference type="NCBI Taxonomy" id="33524"/>
    <lineage>
        <taxon>Eukaryota</taxon>
        <taxon>Metazoa</taxon>
        <taxon>Chordata</taxon>
        <taxon>Craniata</taxon>
        <taxon>Vertebrata</taxon>
        <taxon>Euteleostomi</taxon>
        <taxon>Actinopterygii</taxon>
        <taxon>Neopterygii</taxon>
        <taxon>Teleostei</taxon>
        <taxon>Neoteleostei</taxon>
        <taxon>Acanthomorphata</taxon>
        <taxon>Ovalentaria</taxon>
        <taxon>Atherinomorphae</taxon>
        <taxon>Cyprinodontiformes</taxon>
        <taxon>Goodeidae</taxon>
        <taxon>Ilyodon</taxon>
    </lineage>
</organism>
<dbReference type="Proteomes" id="UP001482620">
    <property type="component" value="Unassembled WGS sequence"/>
</dbReference>
<accession>A0ABV0V8E6</accession>
<comment type="caution">
    <text evidence="1">The sequence shown here is derived from an EMBL/GenBank/DDBJ whole genome shotgun (WGS) entry which is preliminary data.</text>
</comment>
<sequence>MVSFSSEEDASLSESSSMSILCLRHVLLYVTYLVEEFDNTFIYRKPFLRSHFQLSRQQKSTWCKRLLCKLCSTPKLCEILLSSREQYFRASQSMGNIKLLIVFPVFHVV</sequence>
<name>A0ABV0V8E6_9TELE</name>
<dbReference type="EMBL" id="JAHRIQ010098634">
    <property type="protein sequence ID" value="MEQ2253609.1"/>
    <property type="molecule type" value="Genomic_DNA"/>
</dbReference>
<evidence type="ECO:0000313" key="2">
    <source>
        <dbReference type="Proteomes" id="UP001482620"/>
    </source>
</evidence>
<protein>
    <submittedName>
        <fullName evidence="1">Uncharacterized protein</fullName>
    </submittedName>
</protein>
<gene>
    <name evidence="1" type="ORF">ILYODFUR_033937</name>
</gene>
<reference evidence="1 2" key="1">
    <citation type="submission" date="2021-06" db="EMBL/GenBank/DDBJ databases">
        <authorList>
            <person name="Palmer J.M."/>
        </authorList>
    </citation>
    <scope>NUCLEOTIDE SEQUENCE [LARGE SCALE GENOMIC DNA]</scope>
    <source>
        <strain evidence="2">if_2019</strain>
        <tissue evidence="1">Muscle</tissue>
    </source>
</reference>
<proteinExistence type="predicted"/>